<organism evidence="1 2">
    <name type="scientific">Psilocybe cubensis</name>
    <name type="common">Psychedelic mushroom</name>
    <name type="synonym">Stropharia cubensis</name>
    <dbReference type="NCBI Taxonomy" id="181762"/>
    <lineage>
        <taxon>Eukaryota</taxon>
        <taxon>Fungi</taxon>
        <taxon>Dikarya</taxon>
        <taxon>Basidiomycota</taxon>
        <taxon>Agaricomycotina</taxon>
        <taxon>Agaricomycetes</taxon>
        <taxon>Agaricomycetidae</taxon>
        <taxon>Agaricales</taxon>
        <taxon>Agaricineae</taxon>
        <taxon>Strophariaceae</taxon>
        <taxon>Psilocybe</taxon>
    </lineage>
</organism>
<protein>
    <submittedName>
        <fullName evidence="1">Uncharacterized protein</fullName>
    </submittedName>
</protein>
<sequence>MMSSLPIVLSDVNQRVRKNAKVDPKNKKPLNEVPFYNYLNFCREASKRYDVFFMALEAFVDEASRTGNWGEHKYPDSDDEEESESIDGEHKVMLAIPDNLESDKFDRNGFPIRQVSPPQTPKKSFEKVKLFKNEADHRPSLGLLTPEQTPVRSRQTSSRSAEVSVKDIKKESSDLFGPSLTVVNTVLQGTQAHPASTSPRLKKRKAEDSDSEYSGFTCMPQCPPTPAASPVVKRKVVVKVESDDISETLIEEFNTVVS</sequence>
<evidence type="ECO:0000313" key="1">
    <source>
        <dbReference type="EMBL" id="KAH9486222.1"/>
    </source>
</evidence>
<evidence type="ECO:0000313" key="2">
    <source>
        <dbReference type="Proteomes" id="UP000664032"/>
    </source>
</evidence>
<accession>A0ACB8HEX9</accession>
<comment type="caution">
    <text evidence="1">The sequence shown here is derived from an EMBL/GenBank/DDBJ whole genome shotgun (WGS) entry which is preliminary data.</text>
</comment>
<dbReference type="EMBL" id="JAFIQS020000001">
    <property type="protein sequence ID" value="KAH9486222.1"/>
    <property type="molecule type" value="Genomic_DNA"/>
</dbReference>
<reference evidence="1" key="1">
    <citation type="submission" date="2021-10" db="EMBL/GenBank/DDBJ databases">
        <title>Psilocybe cubensis genome.</title>
        <authorList>
            <person name="Mckernan K.J."/>
            <person name="Crawford S."/>
            <person name="Trippe A."/>
            <person name="Kane L.T."/>
            <person name="Mclaughlin S."/>
        </authorList>
    </citation>
    <scope>NUCLEOTIDE SEQUENCE</scope>
    <source>
        <strain evidence="1">MGC-MH-2018</strain>
    </source>
</reference>
<proteinExistence type="predicted"/>
<name>A0ACB8HEX9_PSICU</name>
<gene>
    <name evidence="1" type="ORF">JR316_0000286</name>
</gene>
<dbReference type="Proteomes" id="UP000664032">
    <property type="component" value="Unassembled WGS sequence"/>
</dbReference>
<keyword evidence="2" id="KW-1185">Reference proteome</keyword>